<feature type="transmembrane region" description="Helical" evidence="1">
    <location>
        <begin position="53"/>
        <end position="73"/>
    </location>
</feature>
<reference evidence="3" key="1">
    <citation type="submission" date="2017-06" db="EMBL/GenBank/DDBJ databases">
        <authorList>
            <person name="Varghese N."/>
            <person name="Submissions S."/>
        </authorList>
    </citation>
    <scope>NUCLEOTIDE SEQUENCE [LARGE SCALE GENOMIC DNA]</scope>
    <source>
        <strain evidence="3">NKM1</strain>
    </source>
</reference>
<evidence type="ECO:0008006" key="4">
    <source>
        <dbReference type="Google" id="ProtNLM"/>
    </source>
</evidence>
<evidence type="ECO:0000313" key="3">
    <source>
        <dbReference type="Proteomes" id="UP000198432"/>
    </source>
</evidence>
<name>A0A239J0B7_9BACT</name>
<keyword evidence="1" id="KW-1133">Transmembrane helix</keyword>
<dbReference type="OrthoDB" id="1048241at2"/>
<keyword evidence="3" id="KW-1185">Reference proteome</keyword>
<dbReference type="RefSeq" id="WP_089320718.1">
    <property type="nucleotide sequence ID" value="NZ_FZOQ01000019.1"/>
</dbReference>
<evidence type="ECO:0000313" key="2">
    <source>
        <dbReference type="EMBL" id="SNS99082.1"/>
    </source>
</evidence>
<dbReference type="EMBL" id="FZOQ01000019">
    <property type="protein sequence ID" value="SNS99082.1"/>
    <property type="molecule type" value="Genomic_DNA"/>
</dbReference>
<dbReference type="Proteomes" id="UP000198432">
    <property type="component" value="Unassembled WGS sequence"/>
</dbReference>
<dbReference type="AlphaFoldDB" id="A0A239J0B7"/>
<organism evidence="2 3">
    <name type="scientific">Pontibacter ummariensis</name>
    <dbReference type="NCBI Taxonomy" id="1610492"/>
    <lineage>
        <taxon>Bacteria</taxon>
        <taxon>Pseudomonadati</taxon>
        <taxon>Bacteroidota</taxon>
        <taxon>Cytophagia</taxon>
        <taxon>Cytophagales</taxon>
        <taxon>Hymenobacteraceae</taxon>
        <taxon>Pontibacter</taxon>
    </lineage>
</organism>
<sequence length="102" mass="11212">MNSDRPFSGYAVYKGLQQPLVFKSFKGRYIYWGLASVLAGFLSAAALTVIFNFLLGFTSLLAVSLSGLVYTNARQRKGLHSKTKSAGIYIVPARFRALKGTR</sequence>
<protein>
    <recommendedName>
        <fullName evidence="4">DUF4133 domain-containing protein</fullName>
    </recommendedName>
</protein>
<feature type="transmembrane region" description="Helical" evidence="1">
    <location>
        <begin position="29"/>
        <end position="47"/>
    </location>
</feature>
<keyword evidence="1" id="KW-0472">Membrane</keyword>
<accession>A0A239J0B7</accession>
<gene>
    <name evidence="2" type="ORF">SAMN06296052_11997</name>
</gene>
<keyword evidence="1" id="KW-0812">Transmembrane</keyword>
<evidence type="ECO:0000256" key="1">
    <source>
        <dbReference type="SAM" id="Phobius"/>
    </source>
</evidence>
<proteinExistence type="predicted"/>